<proteinExistence type="predicted"/>
<sequence length="161" mass="18316">MLNVVRKLESERYSFGWTDPRGVYAMTSPTYKTAIDEAMVQIELFTLFEENVVEMEYVGSRVTCVPAPTDTDEDVLILTDNLGIFVRRCNKAGFKDTGSYTGAAFHSLRHGEINLIITNEKEFYDKFMLATHVCKSLNVLNKQHRITVFQAILYGKAYGKP</sequence>
<name>A0A6J5LBM1_9CAUD</name>
<accession>A0A6J5LBM1</accession>
<gene>
    <name evidence="1" type="ORF">UFOVP135_58</name>
</gene>
<reference evidence="1" key="1">
    <citation type="submission" date="2020-04" db="EMBL/GenBank/DDBJ databases">
        <authorList>
            <person name="Chiriac C."/>
            <person name="Salcher M."/>
            <person name="Ghai R."/>
            <person name="Kavagutti S V."/>
        </authorList>
    </citation>
    <scope>NUCLEOTIDE SEQUENCE</scope>
</reference>
<evidence type="ECO:0000313" key="1">
    <source>
        <dbReference type="EMBL" id="CAB4131978.1"/>
    </source>
</evidence>
<organism evidence="1">
    <name type="scientific">uncultured Caudovirales phage</name>
    <dbReference type="NCBI Taxonomy" id="2100421"/>
    <lineage>
        <taxon>Viruses</taxon>
        <taxon>Duplodnaviria</taxon>
        <taxon>Heunggongvirae</taxon>
        <taxon>Uroviricota</taxon>
        <taxon>Caudoviricetes</taxon>
        <taxon>Peduoviridae</taxon>
        <taxon>Maltschvirus</taxon>
        <taxon>Maltschvirus maltsch</taxon>
    </lineage>
</organism>
<protein>
    <submittedName>
        <fullName evidence="1">Uncharacterized protein</fullName>
    </submittedName>
</protein>
<dbReference type="EMBL" id="LR796254">
    <property type="protein sequence ID" value="CAB4131978.1"/>
    <property type="molecule type" value="Genomic_DNA"/>
</dbReference>